<reference evidence="4" key="1">
    <citation type="journal article" date="2014" name="Int. J. Syst. Evol. Microbiol.">
        <title>Complete genome sequence of Corynebacterium casei LMG S-19264T (=DSM 44701T), isolated from a smear-ripened cheese.</title>
        <authorList>
            <consortium name="US DOE Joint Genome Institute (JGI-PGF)"/>
            <person name="Walter F."/>
            <person name="Albersmeier A."/>
            <person name="Kalinowski J."/>
            <person name="Ruckert C."/>
        </authorList>
    </citation>
    <scope>NUCLEOTIDE SEQUENCE</scope>
    <source>
        <strain evidence="4">VKM Ac-2007</strain>
    </source>
</reference>
<dbReference type="AlphaFoldDB" id="A0A9W6I9F4"/>
<organism evidence="4 5">
    <name type="scientific">Streptosporangium carneum</name>
    <dbReference type="NCBI Taxonomy" id="47481"/>
    <lineage>
        <taxon>Bacteria</taxon>
        <taxon>Bacillati</taxon>
        <taxon>Actinomycetota</taxon>
        <taxon>Actinomycetes</taxon>
        <taxon>Streptosporangiales</taxon>
        <taxon>Streptosporangiaceae</taxon>
        <taxon>Streptosporangium</taxon>
    </lineage>
</organism>
<gene>
    <name evidence="4" type="ORF">GCM10017600_72620</name>
</gene>
<keyword evidence="2" id="KW-0472">Membrane</keyword>
<proteinExistence type="inferred from homology"/>
<evidence type="ECO:0000256" key="2">
    <source>
        <dbReference type="SAM" id="Phobius"/>
    </source>
</evidence>
<accession>A0A9W6I9F4</accession>
<keyword evidence="5" id="KW-1185">Reference proteome</keyword>
<comment type="similarity">
    <text evidence="1">Belongs to the LytR/CpsA/Psr (LCP) family.</text>
</comment>
<comment type="caution">
    <text evidence="4">The sequence shown here is derived from an EMBL/GenBank/DDBJ whole genome shotgun (WGS) entry which is preliminary data.</text>
</comment>
<dbReference type="RefSeq" id="WP_271222115.1">
    <property type="nucleotide sequence ID" value="NZ_BAAAVD010000043.1"/>
</dbReference>
<evidence type="ECO:0000313" key="5">
    <source>
        <dbReference type="Proteomes" id="UP001143474"/>
    </source>
</evidence>
<dbReference type="Gene3D" id="3.40.630.190">
    <property type="entry name" value="LCP protein"/>
    <property type="match status" value="1"/>
</dbReference>
<name>A0A9W6I9F4_9ACTN</name>
<protein>
    <recommendedName>
        <fullName evidence="3">Cell envelope-related transcriptional attenuator domain-containing protein</fullName>
    </recommendedName>
</protein>
<dbReference type="InterPro" id="IPR004474">
    <property type="entry name" value="LytR_CpsA_psr"/>
</dbReference>
<dbReference type="PANTHER" id="PTHR33392:SF6">
    <property type="entry name" value="POLYISOPRENYL-TEICHOIC ACID--PEPTIDOGLYCAN TEICHOIC ACID TRANSFERASE TAGU"/>
    <property type="match status" value="1"/>
</dbReference>
<sequence length="356" mass="38663">MDDLTMLRRLGEDLEHEPPATLALQRRRLPDGLPGAPSRPLNRPRWIRGWAMIGLAAAITAAVLVAPTVLLENLGRVAAPVPSPTGARPTKPNEALNVLLVGTDGRPGPAFRGNGLDARSDTMVLLHLSADRGRVGVVSIPRDSMVRIPACVSPAGTAVPARTDMINSAFATGGLSCVWKTVEILTKVRVDHAMEIDFSGFREMVDALGGIEITVPQAVDDPKAKLKLRKGRQILNGEQALGYVRARYSLGDGTDLERIKRQQRFMRALAQKAGGLLTDPVRLSAFLDKASAAIRTDAGLDLPTMRSIFDSLKETRPEAVEFVTVPVRPHPADPHRLEWDRSAAERLFTRLREDAG</sequence>
<evidence type="ECO:0000313" key="4">
    <source>
        <dbReference type="EMBL" id="GLK13851.1"/>
    </source>
</evidence>
<evidence type="ECO:0000256" key="1">
    <source>
        <dbReference type="ARBA" id="ARBA00006068"/>
    </source>
</evidence>
<keyword evidence="2" id="KW-0812">Transmembrane</keyword>
<dbReference type="EMBL" id="BSEV01000026">
    <property type="protein sequence ID" value="GLK13851.1"/>
    <property type="molecule type" value="Genomic_DNA"/>
</dbReference>
<dbReference type="NCBIfam" id="TIGR00350">
    <property type="entry name" value="lytR_cpsA_psr"/>
    <property type="match status" value="1"/>
</dbReference>
<keyword evidence="2" id="KW-1133">Transmembrane helix</keyword>
<dbReference type="PANTHER" id="PTHR33392">
    <property type="entry name" value="POLYISOPRENYL-TEICHOIC ACID--PEPTIDOGLYCAN TEICHOIC ACID TRANSFERASE TAGU"/>
    <property type="match status" value="1"/>
</dbReference>
<feature type="transmembrane region" description="Helical" evidence="2">
    <location>
        <begin position="49"/>
        <end position="71"/>
    </location>
</feature>
<dbReference type="Proteomes" id="UP001143474">
    <property type="component" value="Unassembled WGS sequence"/>
</dbReference>
<reference evidence="4" key="2">
    <citation type="submission" date="2023-01" db="EMBL/GenBank/DDBJ databases">
        <authorList>
            <person name="Sun Q."/>
            <person name="Evtushenko L."/>
        </authorList>
    </citation>
    <scope>NUCLEOTIDE SEQUENCE</scope>
    <source>
        <strain evidence="4">VKM Ac-2007</strain>
    </source>
</reference>
<dbReference type="InterPro" id="IPR050922">
    <property type="entry name" value="LytR/CpsA/Psr_CW_biosynth"/>
</dbReference>
<evidence type="ECO:0000259" key="3">
    <source>
        <dbReference type="Pfam" id="PF03816"/>
    </source>
</evidence>
<feature type="domain" description="Cell envelope-related transcriptional attenuator" evidence="3">
    <location>
        <begin position="119"/>
        <end position="273"/>
    </location>
</feature>
<dbReference type="Pfam" id="PF03816">
    <property type="entry name" value="LytR_cpsA_psr"/>
    <property type="match status" value="1"/>
</dbReference>